<name>A0A1H0PYU3_9BACT</name>
<gene>
    <name evidence="8" type="primary">greA</name>
    <name evidence="12" type="ORF">SAMN05660330_01800</name>
</gene>
<dbReference type="NCBIfam" id="NF001261">
    <property type="entry name" value="PRK00226.1-2"/>
    <property type="match status" value="1"/>
</dbReference>
<keyword evidence="3 8" id="KW-0805">Transcription regulation</keyword>
<dbReference type="PANTHER" id="PTHR30437:SF4">
    <property type="entry name" value="TRANSCRIPTION ELONGATION FACTOR GREA"/>
    <property type="match status" value="1"/>
</dbReference>
<dbReference type="InterPro" id="IPR036953">
    <property type="entry name" value="GreA/GreB_C_sf"/>
</dbReference>
<sequence>MVERIPMSKSGNQNLREELQRLERVERGEVVKAIEVAREHGDLKENAEYHAAKDRQGHIEGRILEIKDKLSRAEVIDCAKVTTEKVVFGTVVELIDLDTEEEVTYQLLGPEEADVKKGSISVLSPIGRSMLGKEQGDEVLVNTPGGKREFEIVNIRSSSFS</sequence>
<evidence type="ECO:0000256" key="9">
    <source>
        <dbReference type="RuleBase" id="RU000556"/>
    </source>
</evidence>
<dbReference type="NCBIfam" id="NF001264">
    <property type="entry name" value="PRK00226.1-5"/>
    <property type="match status" value="1"/>
</dbReference>
<dbReference type="STRING" id="91360.SAMN05660330_01800"/>
<keyword evidence="13" id="KW-1185">Reference proteome</keyword>
<reference evidence="12 13" key="1">
    <citation type="submission" date="2016-10" db="EMBL/GenBank/DDBJ databases">
        <authorList>
            <person name="de Groot N.N."/>
        </authorList>
    </citation>
    <scope>NUCLEOTIDE SEQUENCE [LARGE SCALE GENOMIC DNA]</scope>
    <source>
        <strain evidence="12 13">DSM 12130</strain>
    </source>
</reference>
<comment type="function">
    <text evidence="6 8 9">Necessary for efficient RNA polymerase transcription elongation past template-encoded arresting sites. The arresting sites in DNA have the property of trapping a certain fraction of elongating RNA polymerases that pass through, resulting in locked ternary complexes. Cleavage of the nascent transcript by cleavage factors such as GreA or GreB allows the resumption of elongation from the new 3'terminus. GreA releases sequences of 2 to 3 nucleotides.</text>
</comment>
<dbReference type="RefSeq" id="WP_092221972.1">
    <property type="nucleotide sequence ID" value="NZ_FNJI01000010.1"/>
</dbReference>
<dbReference type="NCBIfam" id="NF001263">
    <property type="entry name" value="PRK00226.1-4"/>
    <property type="match status" value="1"/>
</dbReference>
<dbReference type="HAMAP" id="MF_00105">
    <property type="entry name" value="GreA_GreB"/>
    <property type="match status" value="1"/>
</dbReference>
<proteinExistence type="inferred from homology"/>
<accession>A0A1H0PYU3</accession>
<dbReference type="SUPFAM" id="SSF46557">
    <property type="entry name" value="GreA transcript cleavage protein, N-terminal domain"/>
    <property type="match status" value="1"/>
</dbReference>
<dbReference type="NCBIfam" id="TIGR01462">
    <property type="entry name" value="greA"/>
    <property type="match status" value="1"/>
</dbReference>
<evidence type="ECO:0000256" key="2">
    <source>
        <dbReference type="ARBA" id="ARBA00013729"/>
    </source>
</evidence>
<dbReference type="InterPro" id="IPR023459">
    <property type="entry name" value="Tscrpt_elong_fac_GreA/B_fam"/>
</dbReference>
<dbReference type="PANTHER" id="PTHR30437">
    <property type="entry name" value="TRANSCRIPTION ELONGATION FACTOR GREA"/>
    <property type="match status" value="1"/>
</dbReference>
<keyword evidence="5 8" id="KW-0804">Transcription</keyword>
<dbReference type="FunFam" id="1.10.287.180:FF:000001">
    <property type="entry name" value="Transcription elongation factor GreA"/>
    <property type="match status" value="1"/>
</dbReference>
<organism evidence="12 13">
    <name type="scientific">Desulforhopalus singaporensis</name>
    <dbReference type="NCBI Taxonomy" id="91360"/>
    <lineage>
        <taxon>Bacteria</taxon>
        <taxon>Pseudomonadati</taxon>
        <taxon>Thermodesulfobacteriota</taxon>
        <taxon>Desulfobulbia</taxon>
        <taxon>Desulfobulbales</taxon>
        <taxon>Desulfocapsaceae</taxon>
        <taxon>Desulforhopalus</taxon>
    </lineage>
</organism>
<evidence type="ECO:0000256" key="8">
    <source>
        <dbReference type="HAMAP-Rule" id="MF_00105"/>
    </source>
</evidence>
<keyword evidence="12" id="KW-0251">Elongation factor</keyword>
<dbReference type="SUPFAM" id="SSF54534">
    <property type="entry name" value="FKBP-like"/>
    <property type="match status" value="1"/>
</dbReference>
<dbReference type="Pfam" id="PF01272">
    <property type="entry name" value="GreA_GreB"/>
    <property type="match status" value="1"/>
</dbReference>
<dbReference type="FunFam" id="3.10.50.30:FF:000001">
    <property type="entry name" value="Transcription elongation factor GreA"/>
    <property type="match status" value="1"/>
</dbReference>
<dbReference type="Pfam" id="PF03449">
    <property type="entry name" value="GreA_GreB_N"/>
    <property type="match status" value="1"/>
</dbReference>
<dbReference type="InterPro" id="IPR028624">
    <property type="entry name" value="Tscrpt_elong_fac_GreA/B"/>
</dbReference>
<feature type="domain" description="Transcription elongation factor GreA/GreB C-terminal" evidence="10">
    <location>
        <begin position="83"/>
        <end position="156"/>
    </location>
</feature>
<dbReference type="GO" id="GO:0070063">
    <property type="term" value="F:RNA polymerase binding"/>
    <property type="evidence" value="ECO:0007669"/>
    <property type="project" value="InterPro"/>
</dbReference>
<dbReference type="PROSITE" id="PS00829">
    <property type="entry name" value="GREAB_1"/>
    <property type="match status" value="1"/>
</dbReference>
<dbReference type="Gene3D" id="3.10.50.30">
    <property type="entry name" value="Transcription elongation factor, GreA/GreB, C-terminal domain"/>
    <property type="match status" value="1"/>
</dbReference>
<evidence type="ECO:0000256" key="5">
    <source>
        <dbReference type="ARBA" id="ARBA00023163"/>
    </source>
</evidence>
<dbReference type="InterPro" id="IPR006359">
    <property type="entry name" value="Tscrpt_elong_fac_GreA"/>
</dbReference>
<dbReference type="GO" id="GO:0003746">
    <property type="term" value="F:translation elongation factor activity"/>
    <property type="evidence" value="ECO:0007669"/>
    <property type="project" value="UniProtKB-KW"/>
</dbReference>
<dbReference type="Proteomes" id="UP000199073">
    <property type="component" value="Unassembled WGS sequence"/>
</dbReference>
<evidence type="ECO:0000256" key="4">
    <source>
        <dbReference type="ARBA" id="ARBA00023125"/>
    </source>
</evidence>
<dbReference type="GO" id="GO:0006354">
    <property type="term" value="P:DNA-templated transcription elongation"/>
    <property type="evidence" value="ECO:0007669"/>
    <property type="project" value="TreeGrafter"/>
</dbReference>
<keyword evidence="12" id="KW-0648">Protein biosynthesis</keyword>
<dbReference type="InterPro" id="IPR018151">
    <property type="entry name" value="TF_GreA/GreB_CS"/>
</dbReference>
<evidence type="ECO:0000259" key="11">
    <source>
        <dbReference type="Pfam" id="PF03449"/>
    </source>
</evidence>
<evidence type="ECO:0000259" key="10">
    <source>
        <dbReference type="Pfam" id="PF01272"/>
    </source>
</evidence>
<dbReference type="InterPro" id="IPR001437">
    <property type="entry name" value="Tscrpt_elong_fac_GreA/B_C"/>
</dbReference>
<keyword evidence="4 8" id="KW-0238">DNA-binding</keyword>
<feature type="domain" description="Transcription elongation factor GreA/GreB N-terminal" evidence="11">
    <location>
        <begin position="5"/>
        <end position="75"/>
    </location>
</feature>
<dbReference type="PROSITE" id="PS00830">
    <property type="entry name" value="GREAB_2"/>
    <property type="match status" value="1"/>
</dbReference>
<dbReference type="GO" id="GO:0003677">
    <property type="term" value="F:DNA binding"/>
    <property type="evidence" value="ECO:0007669"/>
    <property type="project" value="UniProtKB-UniRule"/>
</dbReference>
<evidence type="ECO:0000256" key="7">
    <source>
        <dbReference type="ARBA" id="ARBA00030776"/>
    </source>
</evidence>
<evidence type="ECO:0000256" key="6">
    <source>
        <dbReference type="ARBA" id="ARBA00024916"/>
    </source>
</evidence>
<evidence type="ECO:0000256" key="1">
    <source>
        <dbReference type="ARBA" id="ARBA00008213"/>
    </source>
</evidence>
<dbReference type="InterPro" id="IPR036805">
    <property type="entry name" value="Tscrpt_elong_fac_GreA/B_N_sf"/>
</dbReference>
<dbReference type="Gene3D" id="1.10.287.180">
    <property type="entry name" value="Transcription elongation factor, GreA/GreB, N-terminal domain"/>
    <property type="match status" value="1"/>
</dbReference>
<dbReference type="EMBL" id="FNJI01000010">
    <property type="protein sequence ID" value="SDP09666.1"/>
    <property type="molecule type" value="Genomic_DNA"/>
</dbReference>
<evidence type="ECO:0000256" key="3">
    <source>
        <dbReference type="ARBA" id="ARBA00023015"/>
    </source>
</evidence>
<comment type="similarity">
    <text evidence="1 8 9">Belongs to the GreA/GreB family.</text>
</comment>
<evidence type="ECO:0000313" key="13">
    <source>
        <dbReference type="Proteomes" id="UP000199073"/>
    </source>
</evidence>
<dbReference type="PIRSF" id="PIRSF006092">
    <property type="entry name" value="GreA_GreB"/>
    <property type="match status" value="1"/>
</dbReference>
<dbReference type="OrthoDB" id="9808774at2"/>
<evidence type="ECO:0000313" key="12">
    <source>
        <dbReference type="EMBL" id="SDP09666.1"/>
    </source>
</evidence>
<dbReference type="AlphaFoldDB" id="A0A1H0PYU3"/>
<protein>
    <recommendedName>
        <fullName evidence="2 8">Transcription elongation factor GreA</fullName>
    </recommendedName>
    <alternativeName>
        <fullName evidence="7 8">Transcript cleavage factor GreA</fullName>
    </alternativeName>
</protein>
<dbReference type="InterPro" id="IPR022691">
    <property type="entry name" value="Tscrpt_elong_fac_GreA/B_N"/>
</dbReference>
<dbReference type="GO" id="GO:0032784">
    <property type="term" value="P:regulation of DNA-templated transcription elongation"/>
    <property type="evidence" value="ECO:0007669"/>
    <property type="project" value="UniProtKB-UniRule"/>
</dbReference>